<gene>
    <name evidence="1" type="ORF">BDZ90DRAFT_119954</name>
</gene>
<proteinExistence type="predicted"/>
<protein>
    <submittedName>
        <fullName evidence="1">Uncharacterized protein</fullName>
    </submittedName>
</protein>
<accession>A0A316V0W6</accession>
<organism evidence="1 2">
    <name type="scientific">Jaminaea rosea</name>
    <dbReference type="NCBI Taxonomy" id="1569628"/>
    <lineage>
        <taxon>Eukaryota</taxon>
        <taxon>Fungi</taxon>
        <taxon>Dikarya</taxon>
        <taxon>Basidiomycota</taxon>
        <taxon>Ustilaginomycotina</taxon>
        <taxon>Exobasidiomycetes</taxon>
        <taxon>Microstromatales</taxon>
        <taxon>Microstromatales incertae sedis</taxon>
        <taxon>Jaminaea</taxon>
    </lineage>
</organism>
<dbReference type="Proteomes" id="UP000245884">
    <property type="component" value="Unassembled WGS sequence"/>
</dbReference>
<sequence length="156" mass="16503">MRRYGIMVSTVSSSRNSGFLTTGSRGSTSSSPSFSSIVALDISHLVAIAPLPSYFDSLPSLDPIAPSTLHFICAPSSHPPAFSNAPPAFARLSRLLDAPLPKCLPASVVASQEEGSKQSGSLGSRLVRERANGRGEACALPRLVRRLLRASWAGRR</sequence>
<evidence type="ECO:0000313" key="2">
    <source>
        <dbReference type="Proteomes" id="UP000245884"/>
    </source>
</evidence>
<keyword evidence="2" id="KW-1185">Reference proteome</keyword>
<name>A0A316V0W6_9BASI</name>
<reference evidence="1 2" key="1">
    <citation type="journal article" date="2018" name="Mol. Biol. Evol.">
        <title>Broad Genomic Sampling Reveals a Smut Pathogenic Ancestry of the Fungal Clade Ustilaginomycotina.</title>
        <authorList>
            <person name="Kijpornyongpan T."/>
            <person name="Mondo S.J."/>
            <person name="Barry K."/>
            <person name="Sandor L."/>
            <person name="Lee J."/>
            <person name="Lipzen A."/>
            <person name="Pangilinan J."/>
            <person name="LaButti K."/>
            <person name="Hainaut M."/>
            <person name="Henrissat B."/>
            <person name="Grigoriev I.V."/>
            <person name="Spatafora J.W."/>
            <person name="Aime M.C."/>
        </authorList>
    </citation>
    <scope>NUCLEOTIDE SEQUENCE [LARGE SCALE GENOMIC DNA]</scope>
    <source>
        <strain evidence="1 2">MCA 5214</strain>
    </source>
</reference>
<evidence type="ECO:0000313" key="1">
    <source>
        <dbReference type="EMBL" id="PWN29813.1"/>
    </source>
</evidence>
<dbReference type="AlphaFoldDB" id="A0A316V0W6"/>
<dbReference type="GeneID" id="37025107"/>
<dbReference type="EMBL" id="KZ819663">
    <property type="protein sequence ID" value="PWN29813.1"/>
    <property type="molecule type" value="Genomic_DNA"/>
</dbReference>
<dbReference type="RefSeq" id="XP_025364425.1">
    <property type="nucleotide sequence ID" value="XM_025503284.1"/>
</dbReference>